<feature type="active site" description="Proton acceptor" evidence="18">
    <location>
        <position position="345"/>
    </location>
</feature>
<dbReference type="UniPathway" id="UPA00973"/>
<dbReference type="InterPro" id="IPR001451">
    <property type="entry name" value="Hexapep"/>
</dbReference>
<evidence type="ECO:0000256" key="16">
    <source>
        <dbReference type="ARBA" id="ARBA00048493"/>
    </source>
</evidence>
<dbReference type="EMBL" id="FTNV01000003">
    <property type="protein sequence ID" value="SIS23203.1"/>
    <property type="molecule type" value="Genomic_DNA"/>
</dbReference>
<evidence type="ECO:0000256" key="5">
    <source>
        <dbReference type="ARBA" id="ARBA00022679"/>
    </source>
</evidence>
<keyword evidence="8 18" id="KW-0677">Repeat</keyword>
<comment type="cofactor">
    <cofactor evidence="18">
        <name>Mg(2+)</name>
        <dbReference type="ChEBI" id="CHEBI:18420"/>
    </cofactor>
    <text evidence="18">Binds 1 Mg(2+) ion per subunit.</text>
</comment>
<dbReference type="InterPro" id="IPR029044">
    <property type="entry name" value="Nucleotide-diphossugar_trans"/>
</dbReference>
<feature type="binding site" evidence="18">
    <location>
        <position position="387"/>
    </location>
    <ligand>
        <name>acetyl-CoA</name>
        <dbReference type="ChEBI" id="CHEBI:57288"/>
    </ligand>
</feature>
<keyword evidence="21" id="KW-1185">Reference proteome</keyword>
<dbReference type="GO" id="GO:0006048">
    <property type="term" value="P:UDP-N-acetylglucosamine biosynthetic process"/>
    <property type="evidence" value="ECO:0007669"/>
    <property type="project" value="UniProtKB-UniPathway"/>
</dbReference>
<dbReference type="Proteomes" id="UP000186019">
    <property type="component" value="Unassembled WGS sequence"/>
</dbReference>
<dbReference type="CDD" id="cd02540">
    <property type="entry name" value="GT2_GlmU_N_bac"/>
    <property type="match status" value="1"/>
</dbReference>
<dbReference type="GO" id="GO:0016020">
    <property type="term" value="C:membrane"/>
    <property type="evidence" value="ECO:0007669"/>
    <property type="project" value="GOC"/>
</dbReference>
<feature type="binding site" evidence="18">
    <location>
        <begin position="368"/>
        <end position="369"/>
    </location>
    <ligand>
        <name>acetyl-CoA</name>
        <dbReference type="ChEBI" id="CHEBI:57288"/>
    </ligand>
</feature>
<comment type="similarity">
    <text evidence="3 18">In the N-terminal section; belongs to the N-acetylglucosamine-1-phosphate uridyltransferase family.</text>
</comment>
<keyword evidence="9 18" id="KW-0460">Magnesium</keyword>
<feature type="binding site" evidence="18">
    <location>
        <begin position="8"/>
        <end position="11"/>
    </location>
    <ligand>
        <name>UDP-N-acetyl-alpha-D-glucosamine</name>
        <dbReference type="ChEBI" id="CHEBI:57705"/>
    </ligand>
</feature>
<evidence type="ECO:0000256" key="17">
    <source>
        <dbReference type="ARBA" id="ARBA00049628"/>
    </source>
</evidence>
<dbReference type="GO" id="GO:0003977">
    <property type="term" value="F:UDP-N-acetylglucosamine diphosphorylase activity"/>
    <property type="evidence" value="ECO:0007669"/>
    <property type="project" value="UniProtKB-UniRule"/>
</dbReference>
<feature type="region of interest" description="Linker" evidence="18">
    <location>
        <begin position="229"/>
        <end position="249"/>
    </location>
</feature>
<dbReference type="SUPFAM" id="SSF51161">
    <property type="entry name" value="Trimeric LpxA-like enzymes"/>
    <property type="match status" value="1"/>
</dbReference>
<keyword evidence="6 18" id="KW-0548">Nucleotidyltransferase</keyword>
<feature type="region of interest" description="Pyrophosphorylase" evidence="18">
    <location>
        <begin position="1"/>
        <end position="228"/>
    </location>
</feature>
<dbReference type="HAMAP" id="MF_01631">
    <property type="entry name" value="GlmU"/>
    <property type="match status" value="1"/>
</dbReference>
<dbReference type="CDD" id="cd03353">
    <property type="entry name" value="LbH_GlmU_C"/>
    <property type="match status" value="1"/>
</dbReference>
<evidence type="ECO:0000256" key="12">
    <source>
        <dbReference type="ARBA" id="ARBA00023268"/>
    </source>
</evidence>
<sequence length="451" mass="47368">MSIALIVLAAGKGTRMKSDLPKVLHPIAGAPMLVHALRAGAALEPGRIAVVTGHGAEAVEAAALEHDEDIRCVRQTEQLGTAHAVAQARAALEGHDGDAIVLYGDTPFIRPETLERMIEARRTHDIVVLGFEAADPGRYGRLIMQGDGLDRIVEFKDATDEERAVSFCNSGVIAADSATLFDLIDAVGNDNASGEYYLTDIIGIARARGLSATAIACDEAETLGVNSRAELAAAEDLFQSRARAAAFEEGVMMQAPGTVHFAFDTVIGPDTLIEPNVVFGPGVSIENGARIRAFSHLEGCHVATGAIVGPYARLRPGTELAEDVRVGNFVEIKNSVLDAGAKVNHLTYIGDADLGAACNVGAGTVTCNYDGVMKYRTTIGAGAFIGSGTMLVAPVTVGDNALVGSGSVITQDVPRDALAVARARQETKPGRAKRLFDMLKNKKKSIEERAS</sequence>
<feature type="binding site" evidence="18">
    <location>
        <position position="405"/>
    </location>
    <ligand>
        <name>acetyl-CoA</name>
        <dbReference type="ChEBI" id="CHEBI:57288"/>
    </ligand>
</feature>
<feature type="binding site" evidence="18">
    <location>
        <position position="422"/>
    </location>
    <ligand>
        <name>acetyl-CoA</name>
        <dbReference type="ChEBI" id="CHEBI:57288"/>
    </ligand>
</feature>
<evidence type="ECO:0000256" key="18">
    <source>
        <dbReference type="HAMAP-Rule" id="MF_01631"/>
    </source>
</evidence>
<comment type="subcellular location">
    <subcellularLocation>
        <location evidence="1 18">Cytoplasm</location>
    </subcellularLocation>
</comment>
<dbReference type="NCBIfam" id="TIGR01173">
    <property type="entry name" value="glmU"/>
    <property type="match status" value="1"/>
</dbReference>
<evidence type="ECO:0000259" key="19">
    <source>
        <dbReference type="Pfam" id="PF12804"/>
    </source>
</evidence>
<dbReference type="EC" id="2.3.1.157" evidence="18"/>
<dbReference type="GO" id="GO:0000902">
    <property type="term" value="P:cell morphogenesis"/>
    <property type="evidence" value="ECO:0007669"/>
    <property type="project" value="UniProtKB-UniRule"/>
</dbReference>
<dbReference type="Gene3D" id="2.160.10.10">
    <property type="entry name" value="Hexapeptide repeat proteins"/>
    <property type="match status" value="1"/>
</dbReference>
<comment type="pathway">
    <text evidence="18">Nucleotide-sugar biosynthesis; UDP-N-acetyl-alpha-D-glucosamine biosynthesis; UDP-N-acetyl-alpha-D-glucosamine from N-acetyl-alpha-D-glucosamine 1-phosphate: step 1/1.</text>
</comment>
<evidence type="ECO:0000256" key="14">
    <source>
        <dbReference type="ARBA" id="ARBA00023316"/>
    </source>
</evidence>
<keyword evidence="7 18" id="KW-0479">Metal-binding</keyword>
<evidence type="ECO:0000256" key="3">
    <source>
        <dbReference type="ARBA" id="ARBA00007947"/>
    </source>
</evidence>
<dbReference type="InterPro" id="IPR025877">
    <property type="entry name" value="MobA-like_NTP_Trfase"/>
</dbReference>
<dbReference type="STRING" id="573024.SAMN05216208_2466"/>
<dbReference type="PANTHER" id="PTHR43584">
    <property type="entry name" value="NUCLEOTIDYL TRANSFERASE"/>
    <property type="match status" value="1"/>
</dbReference>
<feature type="binding site" evidence="18">
    <location>
        <position position="348"/>
    </location>
    <ligand>
        <name>UDP-N-acetyl-alpha-D-glucosamine</name>
        <dbReference type="ChEBI" id="CHEBI:57705"/>
    </ligand>
</feature>
<dbReference type="InterPro" id="IPR050065">
    <property type="entry name" value="GlmU-like"/>
</dbReference>
<feature type="domain" description="MobA-like NTP transferase" evidence="19">
    <location>
        <begin position="6"/>
        <end position="132"/>
    </location>
</feature>
<dbReference type="PROSITE" id="PS00101">
    <property type="entry name" value="HEXAPEP_TRANSFERASES"/>
    <property type="match status" value="1"/>
</dbReference>
<dbReference type="InterPro" id="IPR005882">
    <property type="entry name" value="Bifunctional_GlmU"/>
</dbReference>
<dbReference type="GO" id="GO:0009245">
    <property type="term" value="P:lipid A biosynthetic process"/>
    <property type="evidence" value="ECO:0007669"/>
    <property type="project" value="UniProtKB-UniRule"/>
</dbReference>
<accession>A0A1N7HEL5</accession>
<dbReference type="EC" id="2.7.7.23" evidence="18"/>
<feature type="binding site" evidence="18">
    <location>
        <position position="75"/>
    </location>
    <ligand>
        <name>UDP-N-acetyl-alpha-D-glucosamine</name>
        <dbReference type="ChEBI" id="CHEBI:57705"/>
    </ligand>
</feature>
<proteinExistence type="inferred from homology"/>
<dbReference type="GO" id="GO:0071555">
    <property type="term" value="P:cell wall organization"/>
    <property type="evidence" value="ECO:0007669"/>
    <property type="project" value="UniProtKB-KW"/>
</dbReference>
<comment type="subunit">
    <text evidence="18">Homotrimer.</text>
</comment>
<dbReference type="GO" id="GO:0019134">
    <property type="term" value="F:glucosamine-1-phosphate N-acetyltransferase activity"/>
    <property type="evidence" value="ECO:0007669"/>
    <property type="project" value="UniProtKB-UniRule"/>
</dbReference>
<name>A0A1N7HEL5_9RHOB</name>
<keyword evidence="14 18" id="KW-0961">Cell wall biogenesis/degradation</keyword>
<feature type="binding site" evidence="18">
    <location>
        <position position="22"/>
    </location>
    <ligand>
        <name>UDP-N-acetyl-alpha-D-glucosamine</name>
        <dbReference type="ChEBI" id="CHEBI:57705"/>
    </ligand>
</feature>
<gene>
    <name evidence="18" type="primary">glmU</name>
    <name evidence="20" type="ORF">SAMN05421666_2849</name>
</gene>
<feature type="binding site" evidence="18">
    <location>
        <position position="333"/>
    </location>
    <ligand>
        <name>UDP-N-acetyl-alpha-D-glucosamine</name>
        <dbReference type="ChEBI" id="CHEBI:57705"/>
    </ligand>
</feature>
<dbReference type="Pfam" id="PF00132">
    <property type="entry name" value="Hexapep"/>
    <property type="match status" value="2"/>
</dbReference>
<comment type="pathway">
    <text evidence="18">Bacterial outer membrane biogenesis; LPS lipid A biosynthesis.</text>
</comment>
<evidence type="ECO:0000256" key="1">
    <source>
        <dbReference type="ARBA" id="ARBA00004496"/>
    </source>
</evidence>
<dbReference type="Pfam" id="PF12804">
    <property type="entry name" value="NTP_transf_3"/>
    <property type="match status" value="1"/>
</dbReference>
<feature type="binding site" evidence="18">
    <location>
        <begin position="80"/>
        <end position="81"/>
    </location>
    <ligand>
        <name>UDP-N-acetyl-alpha-D-glucosamine</name>
        <dbReference type="ChEBI" id="CHEBI:57705"/>
    </ligand>
</feature>
<feature type="binding site" evidence="18">
    <location>
        <position position="362"/>
    </location>
    <ligand>
        <name>acetyl-CoA</name>
        <dbReference type="ChEBI" id="CHEBI:57288"/>
    </ligand>
</feature>
<reference evidence="20 21" key="1">
    <citation type="submission" date="2017-01" db="EMBL/GenBank/DDBJ databases">
        <authorList>
            <person name="Mah S.A."/>
            <person name="Swanson W.J."/>
            <person name="Moy G.W."/>
            <person name="Vacquier V.D."/>
        </authorList>
    </citation>
    <scope>NUCLEOTIDE SEQUENCE [LARGE SCALE GENOMIC DNA]</scope>
    <source>
        <strain evidence="20 21">DSM 29590</strain>
    </source>
</reference>
<feature type="binding site" evidence="18">
    <location>
        <position position="359"/>
    </location>
    <ligand>
        <name>UDP-N-acetyl-alpha-D-glucosamine</name>
        <dbReference type="ChEBI" id="CHEBI:57705"/>
    </ligand>
</feature>
<protein>
    <recommendedName>
        <fullName evidence="18">Bifunctional protein GlmU</fullName>
    </recommendedName>
    <domain>
        <recommendedName>
            <fullName evidence="18">UDP-N-acetylglucosamine pyrophosphorylase</fullName>
            <ecNumber evidence="18">2.7.7.23</ecNumber>
        </recommendedName>
        <alternativeName>
            <fullName evidence="18">N-acetylglucosamine-1-phosphate uridyltransferase</fullName>
        </alternativeName>
    </domain>
    <domain>
        <recommendedName>
            <fullName evidence="18">Glucosamine-1-phosphate N-acetyltransferase</fullName>
            <ecNumber evidence="18">2.3.1.157</ecNumber>
        </recommendedName>
    </domain>
</protein>
<keyword evidence="10 18" id="KW-0133">Cell shape</keyword>
<dbReference type="Gene3D" id="3.90.550.10">
    <property type="entry name" value="Spore Coat Polysaccharide Biosynthesis Protein SpsA, Chain A"/>
    <property type="match status" value="1"/>
</dbReference>
<feature type="binding site" evidence="18">
    <location>
        <position position="226"/>
    </location>
    <ligand>
        <name>UDP-N-acetyl-alpha-D-glucosamine</name>
        <dbReference type="ChEBI" id="CHEBI:57705"/>
    </ligand>
</feature>
<dbReference type="InterPro" id="IPR018357">
    <property type="entry name" value="Hexapep_transf_CS"/>
</dbReference>
<evidence type="ECO:0000256" key="10">
    <source>
        <dbReference type="ARBA" id="ARBA00022960"/>
    </source>
</evidence>
<dbReference type="GO" id="GO:0009252">
    <property type="term" value="P:peptidoglycan biosynthetic process"/>
    <property type="evidence" value="ECO:0007669"/>
    <property type="project" value="UniProtKB-UniRule"/>
</dbReference>
<evidence type="ECO:0000256" key="8">
    <source>
        <dbReference type="ARBA" id="ARBA00022737"/>
    </source>
</evidence>
<dbReference type="InterPro" id="IPR011004">
    <property type="entry name" value="Trimer_LpxA-like_sf"/>
</dbReference>
<feature type="binding site" evidence="18">
    <location>
        <position position="140"/>
    </location>
    <ligand>
        <name>UDP-N-acetyl-alpha-D-glucosamine</name>
        <dbReference type="ChEBI" id="CHEBI:57705"/>
    </ligand>
</feature>
<dbReference type="SUPFAM" id="SSF53448">
    <property type="entry name" value="Nucleotide-diphospho-sugar transferases"/>
    <property type="match status" value="1"/>
</dbReference>
<dbReference type="OrthoDB" id="9775031at2"/>
<dbReference type="InterPro" id="IPR038009">
    <property type="entry name" value="GlmU_C_LbH"/>
</dbReference>
<evidence type="ECO:0000256" key="13">
    <source>
        <dbReference type="ARBA" id="ARBA00023315"/>
    </source>
</evidence>
<evidence type="ECO:0000256" key="7">
    <source>
        <dbReference type="ARBA" id="ARBA00022723"/>
    </source>
</evidence>
<feature type="binding site" evidence="18">
    <location>
        <position position="315"/>
    </location>
    <ligand>
        <name>UDP-N-acetyl-alpha-D-glucosamine</name>
        <dbReference type="ChEBI" id="CHEBI:57705"/>
    </ligand>
</feature>
<feature type="binding site" evidence="18">
    <location>
        <begin position="103"/>
        <end position="105"/>
    </location>
    <ligand>
        <name>UDP-N-acetyl-alpha-D-glucosamine</name>
        <dbReference type="ChEBI" id="CHEBI:57705"/>
    </ligand>
</feature>
<keyword evidence="11 18" id="KW-0573">Peptidoglycan synthesis</keyword>
<comment type="similarity">
    <text evidence="2 18">In the C-terminal section; belongs to the transferase hexapeptide repeat family.</text>
</comment>
<keyword evidence="4 18" id="KW-0963">Cytoplasm</keyword>
<keyword evidence="13 18" id="KW-0012">Acyltransferase</keyword>
<dbReference type="GO" id="GO:0008360">
    <property type="term" value="P:regulation of cell shape"/>
    <property type="evidence" value="ECO:0007669"/>
    <property type="project" value="UniProtKB-KW"/>
</dbReference>
<organism evidence="20 21">
    <name type="scientific">Roseovarius nanhaiticus</name>
    <dbReference type="NCBI Taxonomy" id="573024"/>
    <lineage>
        <taxon>Bacteria</taxon>
        <taxon>Pseudomonadati</taxon>
        <taxon>Pseudomonadota</taxon>
        <taxon>Alphaproteobacteria</taxon>
        <taxon>Rhodobacterales</taxon>
        <taxon>Roseobacteraceae</taxon>
        <taxon>Roseovarius</taxon>
    </lineage>
</organism>
<feature type="binding site" evidence="18">
    <location>
        <position position="154"/>
    </location>
    <ligand>
        <name>UDP-N-acetyl-alpha-D-glucosamine</name>
        <dbReference type="ChEBI" id="CHEBI:57705"/>
    </ligand>
</feature>
<dbReference type="GO" id="GO:0005737">
    <property type="term" value="C:cytoplasm"/>
    <property type="evidence" value="ECO:0007669"/>
    <property type="project" value="UniProtKB-SubCell"/>
</dbReference>
<evidence type="ECO:0000256" key="6">
    <source>
        <dbReference type="ARBA" id="ARBA00022695"/>
    </source>
</evidence>
<dbReference type="RefSeq" id="WP_076534958.1">
    <property type="nucleotide sequence ID" value="NZ_FOAC01000002.1"/>
</dbReference>
<evidence type="ECO:0000313" key="21">
    <source>
        <dbReference type="Proteomes" id="UP000186019"/>
    </source>
</evidence>
<evidence type="ECO:0000256" key="11">
    <source>
        <dbReference type="ARBA" id="ARBA00022984"/>
    </source>
</evidence>
<comment type="catalytic activity">
    <reaction evidence="16 18">
        <text>N-acetyl-alpha-D-glucosamine 1-phosphate + UTP + H(+) = UDP-N-acetyl-alpha-D-glucosamine + diphosphate</text>
        <dbReference type="Rhea" id="RHEA:13509"/>
        <dbReference type="ChEBI" id="CHEBI:15378"/>
        <dbReference type="ChEBI" id="CHEBI:33019"/>
        <dbReference type="ChEBI" id="CHEBI:46398"/>
        <dbReference type="ChEBI" id="CHEBI:57705"/>
        <dbReference type="ChEBI" id="CHEBI:57776"/>
        <dbReference type="EC" id="2.7.7.23"/>
    </reaction>
</comment>
<evidence type="ECO:0000256" key="15">
    <source>
        <dbReference type="ARBA" id="ARBA00048247"/>
    </source>
</evidence>
<dbReference type="UniPathway" id="UPA00113">
    <property type="reaction ID" value="UER00532"/>
</dbReference>
<feature type="binding site" evidence="18">
    <location>
        <position position="169"/>
    </location>
    <ligand>
        <name>UDP-N-acetyl-alpha-D-glucosamine</name>
        <dbReference type="ChEBI" id="CHEBI:57705"/>
    </ligand>
</feature>
<keyword evidence="12 18" id="KW-0511">Multifunctional enzyme</keyword>
<evidence type="ECO:0000256" key="2">
    <source>
        <dbReference type="ARBA" id="ARBA00007707"/>
    </source>
</evidence>
<dbReference type="NCBIfam" id="NF010933">
    <property type="entry name" value="PRK14353.1"/>
    <property type="match status" value="1"/>
</dbReference>
<comment type="catalytic activity">
    <reaction evidence="15 18">
        <text>alpha-D-glucosamine 1-phosphate + acetyl-CoA = N-acetyl-alpha-D-glucosamine 1-phosphate + CoA + H(+)</text>
        <dbReference type="Rhea" id="RHEA:13725"/>
        <dbReference type="ChEBI" id="CHEBI:15378"/>
        <dbReference type="ChEBI" id="CHEBI:57287"/>
        <dbReference type="ChEBI" id="CHEBI:57288"/>
        <dbReference type="ChEBI" id="CHEBI:57776"/>
        <dbReference type="ChEBI" id="CHEBI:58516"/>
        <dbReference type="EC" id="2.3.1.157"/>
    </reaction>
</comment>
<dbReference type="GO" id="GO:0000287">
    <property type="term" value="F:magnesium ion binding"/>
    <property type="evidence" value="ECO:0007669"/>
    <property type="project" value="UniProtKB-UniRule"/>
</dbReference>
<feature type="binding site" evidence="18">
    <location>
        <position position="226"/>
    </location>
    <ligand>
        <name>Mg(2+)</name>
        <dbReference type="ChEBI" id="CHEBI:18420"/>
    </ligand>
</feature>
<feature type="region of interest" description="N-acetyltransferase" evidence="18">
    <location>
        <begin position="250"/>
        <end position="451"/>
    </location>
</feature>
<evidence type="ECO:0000256" key="9">
    <source>
        <dbReference type="ARBA" id="ARBA00022842"/>
    </source>
</evidence>
<dbReference type="AlphaFoldDB" id="A0A1N7HEL5"/>
<comment type="function">
    <text evidence="17 18">Catalyzes the last two sequential reactions in the de novo biosynthetic pathway for UDP-N-acetylglucosamine (UDP-GlcNAc). The C-terminal domain catalyzes the transfer of acetyl group from acetyl coenzyme A to glucosamine-1-phosphate (GlcN-1-P) to produce N-acetylglucosamine-1-phosphate (GlcNAc-1-P), which is converted into UDP-GlcNAc by the transfer of uridine 5-monophosphate (from uridine 5-triphosphate), a reaction catalyzed by the N-terminal domain.</text>
</comment>
<keyword evidence="5 18" id="KW-0808">Transferase</keyword>
<evidence type="ECO:0000256" key="4">
    <source>
        <dbReference type="ARBA" id="ARBA00022490"/>
    </source>
</evidence>
<comment type="pathway">
    <text evidence="18">Nucleotide-sugar biosynthesis; UDP-N-acetyl-alpha-D-glucosamine biosynthesis; N-acetyl-alpha-D-glucosamine 1-phosphate from alpha-D-glucosamine 6-phosphate (route II): step 2/2.</text>
</comment>
<feature type="binding site" evidence="18">
    <location>
        <position position="105"/>
    </location>
    <ligand>
        <name>Mg(2+)</name>
        <dbReference type="ChEBI" id="CHEBI:18420"/>
    </ligand>
</feature>
<dbReference type="PANTHER" id="PTHR43584:SF3">
    <property type="entry name" value="BIFUNCTIONAL PROTEIN GLMU"/>
    <property type="match status" value="1"/>
</dbReference>
<evidence type="ECO:0000313" key="20">
    <source>
        <dbReference type="EMBL" id="SIS23203.1"/>
    </source>
</evidence>